<dbReference type="Gene3D" id="1.20.1070.10">
    <property type="entry name" value="Rhodopsin 7-helix transmembrane proteins"/>
    <property type="match status" value="1"/>
</dbReference>
<dbReference type="GO" id="GO:0004930">
    <property type="term" value="F:G protein-coupled receptor activity"/>
    <property type="evidence" value="ECO:0007669"/>
    <property type="project" value="UniProtKB-KW"/>
</dbReference>
<dbReference type="GO" id="GO:0035025">
    <property type="term" value="P:positive regulation of Rho protein signal transduction"/>
    <property type="evidence" value="ECO:0007669"/>
    <property type="project" value="TreeGrafter"/>
</dbReference>
<dbReference type="AlphaFoldDB" id="A0A315VPH5"/>
<comment type="subcellular location">
    <subcellularLocation>
        <location evidence="1">Membrane</location>
        <topology evidence="1">Multi-pass membrane protein</topology>
    </subcellularLocation>
</comment>
<feature type="domain" description="G-protein coupled receptors family 1 profile" evidence="10">
    <location>
        <begin position="33"/>
        <end position="117"/>
    </location>
</feature>
<dbReference type="PRINTS" id="PR00237">
    <property type="entry name" value="GPCRRHODOPSN"/>
</dbReference>
<keyword evidence="4" id="KW-0297">G-protein coupled receptor</keyword>
<evidence type="ECO:0000313" key="11">
    <source>
        <dbReference type="EMBL" id="PWA25464.1"/>
    </source>
</evidence>
<evidence type="ECO:0000256" key="5">
    <source>
        <dbReference type="ARBA" id="ARBA00023136"/>
    </source>
</evidence>
<dbReference type="PROSITE" id="PS50262">
    <property type="entry name" value="G_PROTEIN_RECEP_F1_2"/>
    <property type="match status" value="1"/>
</dbReference>
<keyword evidence="8" id="KW-0807">Transducer</keyword>
<evidence type="ECO:0000256" key="2">
    <source>
        <dbReference type="ARBA" id="ARBA00022692"/>
    </source>
</evidence>
<feature type="transmembrane region" description="Helical" evidence="9">
    <location>
        <begin position="94"/>
        <end position="114"/>
    </location>
</feature>
<feature type="transmembrane region" description="Helical" evidence="9">
    <location>
        <begin position="54"/>
        <end position="74"/>
    </location>
</feature>
<sequence length="117" mass="13191">MCKNATNQTDPYCSDSILEGSGYSLVFLLGLVVNGAALRAFVAMRASWTDTHIYMLNLSLADFTLVLFLPFRIYDAFFCLPKTLLCTFLIFIHYINMYASILTTTAISIFSLNLTQY</sequence>
<keyword evidence="12" id="KW-1185">Reference proteome</keyword>
<dbReference type="GO" id="GO:0007200">
    <property type="term" value="P:phospholipase C-activating G protein-coupled receptor signaling pathway"/>
    <property type="evidence" value="ECO:0007669"/>
    <property type="project" value="TreeGrafter"/>
</dbReference>
<evidence type="ECO:0000256" key="3">
    <source>
        <dbReference type="ARBA" id="ARBA00022989"/>
    </source>
</evidence>
<name>A0A315VPH5_GAMAF</name>
<evidence type="ECO:0000256" key="4">
    <source>
        <dbReference type="ARBA" id="ARBA00023040"/>
    </source>
</evidence>
<keyword evidence="7" id="KW-0325">Glycoprotein</keyword>
<keyword evidence="6" id="KW-0675">Receptor</keyword>
<evidence type="ECO:0000256" key="6">
    <source>
        <dbReference type="ARBA" id="ARBA00023170"/>
    </source>
</evidence>
<evidence type="ECO:0000256" key="9">
    <source>
        <dbReference type="SAM" id="Phobius"/>
    </source>
</evidence>
<reference evidence="11 12" key="1">
    <citation type="journal article" date="2018" name="G3 (Bethesda)">
        <title>A High-Quality Reference Genome for the Invasive Mosquitofish Gambusia affinis Using a Chicago Library.</title>
        <authorList>
            <person name="Hoffberg S.L."/>
            <person name="Troendle N.J."/>
            <person name="Glenn T.C."/>
            <person name="Mahmud O."/>
            <person name="Louha S."/>
            <person name="Chalopin D."/>
            <person name="Bennetzen J.L."/>
            <person name="Mauricio R."/>
        </authorList>
    </citation>
    <scope>NUCLEOTIDE SEQUENCE [LARGE SCALE GENOMIC DNA]</scope>
    <source>
        <strain evidence="11">NE01/NJP1002.9</strain>
        <tissue evidence="11">Muscle</tissue>
    </source>
</reference>
<evidence type="ECO:0000259" key="10">
    <source>
        <dbReference type="PROSITE" id="PS50262"/>
    </source>
</evidence>
<dbReference type="Proteomes" id="UP000250572">
    <property type="component" value="Unassembled WGS sequence"/>
</dbReference>
<feature type="transmembrane region" description="Helical" evidence="9">
    <location>
        <begin position="20"/>
        <end position="42"/>
    </location>
</feature>
<keyword evidence="5 9" id="KW-0472">Membrane</keyword>
<dbReference type="InterPro" id="IPR017452">
    <property type="entry name" value="GPCR_Rhodpsn_7TM"/>
</dbReference>
<keyword evidence="3 9" id="KW-1133">Transmembrane helix</keyword>
<evidence type="ECO:0000256" key="8">
    <source>
        <dbReference type="ARBA" id="ARBA00023224"/>
    </source>
</evidence>
<gene>
    <name evidence="11" type="ORF">CCH79_00005182</name>
</gene>
<dbReference type="Pfam" id="PF00001">
    <property type="entry name" value="7tm_1"/>
    <property type="match status" value="1"/>
</dbReference>
<accession>A0A315VPH5</accession>
<evidence type="ECO:0000256" key="7">
    <source>
        <dbReference type="ARBA" id="ARBA00023180"/>
    </source>
</evidence>
<dbReference type="EMBL" id="NHOQ01001318">
    <property type="protein sequence ID" value="PWA25464.1"/>
    <property type="molecule type" value="Genomic_DNA"/>
</dbReference>
<organism evidence="11 12">
    <name type="scientific">Gambusia affinis</name>
    <name type="common">Western mosquitofish</name>
    <name type="synonym">Heterandria affinis</name>
    <dbReference type="NCBI Taxonomy" id="33528"/>
    <lineage>
        <taxon>Eukaryota</taxon>
        <taxon>Metazoa</taxon>
        <taxon>Chordata</taxon>
        <taxon>Craniata</taxon>
        <taxon>Vertebrata</taxon>
        <taxon>Euteleostomi</taxon>
        <taxon>Actinopterygii</taxon>
        <taxon>Neopterygii</taxon>
        <taxon>Teleostei</taxon>
        <taxon>Neoteleostei</taxon>
        <taxon>Acanthomorphata</taxon>
        <taxon>Ovalentaria</taxon>
        <taxon>Atherinomorphae</taxon>
        <taxon>Cyprinodontiformes</taxon>
        <taxon>Poeciliidae</taxon>
        <taxon>Poeciliinae</taxon>
        <taxon>Gambusia</taxon>
    </lineage>
</organism>
<dbReference type="SUPFAM" id="SSF81321">
    <property type="entry name" value="Family A G protein-coupled receptor-like"/>
    <property type="match status" value="1"/>
</dbReference>
<keyword evidence="2 9" id="KW-0812">Transmembrane</keyword>
<dbReference type="InterPro" id="IPR000276">
    <property type="entry name" value="GPCR_Rhodpsn"/>
</dbReference>
<evidence type="ECO:0000313" key="12">
    <source>
        <dbReference type="Proteomes" id="UP000250572"/>
    </source>
</evidence>
<dbReference type="PANTHER" id="PTHR24232:SF101">
    <property type="entry name" value="G-PROTEIN COUPLED RECEPTOR 35-LIKE"/>
    <property type="match status" value="1"/>
</dbReference>
<proteinExistence type="predicted"/>
<dbReference type="PANTHER" id="PTHR24232">
    <property type="entry name" value="G-PROTEIN COUPLED RECEPTOR"/>
    <property type="match status" value="1"/>
</dbReference>
<comment type="caution">
    <text evidence="11">The sequence shown here is derived from an EMBL/GenBank/DDBJ whole genome shotgun (WGS) entry which is preliminary data.</text>
</comment>
<protein>
    <recommendedName>
        <fullName evidence="10">G-protein coupled receptors family 1 profile domain-containing protein</fullName>
    </recommendedName>
</protein>
<dbReference type="GO" id="GO:0005886">
    <property type="term" value="C:plasma membrane"/>
    <property type="evidence" value="ECO:0007669"/>
    <property type="project" value="TreeGrafter"/>
</dbReference>
<evidence type="ECO:0000256" key="1">
    <source>
        <dbReference type="ARBA" id="ARBA00004141"/>
    </source>
</evidence>